<proteinExistence type="predicted"/>
<dbReference type="PROSITE" id="PS51257">
    <property type="entry name" value="PROKAR_LIPOPROTEIN"/>
    <property type="match status" value="1"/>
</dbReference>
<organism evidence="1 2">
    <name type="scientific">Vibrio neptunius</name>
    <dbReference type="NCBI Taxonomy" id="170651"/>
    <lineage>
        <taxon>Bacteria</taxon>
        <taxon>Pseudomonadati</taxon>
        <taxon>Pseudomonadota</taxon>
        <taxon>Gammaproteobacteria</taxon>
        <taxon>Vibrionales</taxon>
        <taxon>Vibrionaceae</taxon>
        <taxon>Vibrio</taxon>
    </lineage>
</organism>
<evidence type="ECO:0000313" key="1">
    <source>
        <dbReference type="EMBL" id="MBN3578541.1"/>
    </source>
</evidence>
<evidence type="ECO:0008006" key="3">
    <source>
        <dbReference type="Google" id="ProtNLM"/>
    </source>
</evidence>
<dbReference type="EMBL" id="JAFHLB010000015">
    <property type="protein sequence ID" value="MBN3578541.1"/>
    <property type="molecule type" value="Genomic_DNA"/>
</dbReference>
<gene>
    <name evidence="1" type="ORF">JYA62_12810</name>
</gene>
<accession>A0ABS3A219</accession>
<dbReference type="RefSeq" id="WP_206370256.1">
    <property type="nucleotide sequence ID" value="NZ_CAWPTM010000030.1"/>
</dbReference>
<name>A0ABS3A219_9VIBR</name>
<evidence type="ECO:0000313" key="2">
    <source>
        <dbReference type="Proteomes" id="UP000779070"/>
    </source>
</evidence>
<protein>
    <recommendedName>
        <fullName evidence="3">Lipoprotein</fullName>
    </recommendedName>
</protein>
<reference evidence="1 2" key="1">
    <citation type="submission" date="2021-02" db="EMBL/GenBank/DDBJ databases">
        <title>Draft Genome Sequences of 5 Vibrio neptunius Strains Isolated From of Bivalve Hatcheries.</title>
        <authorList>
            <person name="Galvis F."/>
            <person name="Barja J.L."/>
            <person name="Lemos M.L."/>
            <person name="Balado M."/>
        </authorList>
    </citation>
    <scope>NUCLEOTIDE SEQUENCE [LARGE SCALE GENOMIC DNA]</scope>
    <source>
        <strain evidence="1 2">PP-145.98</strain>
    </source>
</reference>
<comment type="caution">
    <text evidence="1">The sequence shown here is derived from an EMBL/GenBank/DDBJ whole genome shotgun (WGS) entry which is preliminary data.</text>
</comment>
<keyword evidence="2" id="KW-1185">Reference proteome</keyword>
<dbReference type="Proteomes" id="UP000779070">
    <property type="component" value="Unassembled WGS sequence"/>
</dbReference>
<sequence length="151" mass="17063">MKSLAILIATFSLTGCVTTPQFEQDITGQWQCSADATFELANLRYSDRVHYYNNGFYEKDSVVKVTNLNTDITYDINVTSSGKWIKRNTSLLEVINNLETTFSDNTPEEFQEIFTNTLSPTVTQKWKLSAVNESNISMTTESGDQLFCQKG</sequence>